<dbReference type="InterPro" id="IPR005948">
    <property type="entry name" value="ThiB-like"/>
</dbReference>
<organism evidence="2">
    <name type="scientific">freshwater metagenome</name>
    <dbReference type="NCBI Taxonomy" id="449393"/>
    <lineage>
        <taxon>unclassified sequences</taxon>
        <taxon>metagenomes</taxon>
        <taxon>ecological metagenomes</taxon>
    </lineage>
</organism>
<dbReference type="Pfam" id="PF13343">
    <property type="entry name" value="SBP_bac_6"/>
    <property type="match status" value="1"/>
</dbReference>
<reference evidence="2" key="1">
    <citation type="submission" date="2020-05" db="EMBL/GenBank/DDBJ databases">
        <authorList>
            <person name="Chiriac C."/>
            <person name="Salcher M."/>
            <person name="Ghai R."/>
            <person name="Kavagutti S V."/>
        </authorList>
    </citation>
    <scope>NUCLEOTIDE SEQUENCE</scope>
</reference>
<protein>
    <submittedName>
        <fullName evidence="2">Unannotated protein</fullName>
    </submittedName>
</protein>
<dbReference type="Gene3D" id="3.40.190.10">
    <property type="entry name" value="Periplasmic binding protein-like II"/>
    <property type="match status" value="2"/>
</dbReference>
<name>A0A6J7NT12_9ZZZZ</name>
<evidence type="ECO:0000256" key="1">
    <source>
        <dbReference type="ARBA" id="ARBA00022729"/>
    </source>
</evidence>
<dbReference type="PROSITE" id="PS51257">
    <property type="entry name" value="PROKAR_LIPOPROTEIN"/>
    <property type="match status" value="1"/>
</dbReference>
<dbReference type="GO" id="GO:0030975">
    <property type="term" value="F:thiamine binding"/>
    <property type="evidence" value="ECO:0007669"/>
    <property type="project" value="InterPro"/>
</dbReference>
<sequence length="359" mass="37028">MPVRRIRLVIAVLSVGLLGLTACGSGGGTSSTDTSTSSSTVRLLTHESFVVSEQLIADLKAQTGITLEIITAGDAGTMVAGAILAAGAPTADAIFGIDNTLVSRAVEAGVLEPYTASDAAEIRPSLQDDTAGGLVTPIDYGDVCVNIDDAWFADKGITAPATLADLAKPEYQDLLVVEDPATSSPGLAFLLATIAEYGDAWPDYWTSLQANGVKVAASWTEAYTGQFTAGGGNGPRPLVVSYATSPPAEIVYAADPRPAAPSTSAMTSGCYRQVEYAGVLKGAANPAGARQVVDWLLSEPVQADVPLSMFVFPAREGTPLPEVFTKFAAEVPSPLQLDPAVVAANLPAWLAAWGEVMGR</sequence>
<proteinExistence type="predicted"/>
<evidence type="ECO:0000313" key="2">
    <source>
        <dbReference type="EMBL" id="CAB4995808.1"/>
    </source>
</evidence>
<dbReference type="PANTHER" id="PTHR30006:SF2">
    <property type="entry name" value="ABC TRANSPORTER SUBSTRATE-BINDING PROTEIN"/>
    <property type="match status" value="1"/>
</dbReference>
<dbReference type="PANTHER" id="PTHR30006">
    <property type="entry name" value="THIAMINE-BINDING PERIPLASMIC PROTEIN-RELATED"/>
    <property type="match status" value="1"/>
</dbReference>
<dbReference type="SUPFAM" id="SSF53850">
    <property type="entry name" value="Periplasmic binding protein-like II"/>
    <property type="match status" value="1"/>
</dbReference>
<dbReference type="EMBL" id="CAFBOM010000225">
    <property type="protein sequence ID" value="CAB4995808.1"/>
    <property type="molecule type" value="Genomic_DNA"/>
</dbReference>
<dbReference type="GO" id="GO:0030976">
    <property type="term" value="F:thiamine pyrophosphate binding"/>
    <property type="evidence" value="ECO:0007669"/>
    <property type="project" value="TreeGrafter"/>
</dbReference>
<keyword evidence="1" id="KW-0732">Signal</keyword>
<gene>
    <name evidence="2" type="ORF">UFOPK3957_01275</name>
</gene>
<dbReference type="AlphaFoldDB" id="A0A6J7NT12"/>
<dbReference type="GO" id="GO:0015888">
    <property type="term" value="P:thiamine transport"/>
    <property type="evidence" value="ECO:0007669"/>
    <property type="project" value="InterPro"/>
</dbReference>
<dbReference type="GO" id="GO:0030288">
    <property type="term" value="C:outer membrane-bounded periplasmic space"/>
    <property type="evidence" value="ECO:0007669"/>
    <property type="project" value="TreeGrafter"/>
</dbReference>
<dbReference type="NCBIfam" id="TIGR01254">
    <property type="entry name" value="sfuA"/>
    <property type="match status" value="1"/>
</dbReference>
<accession>A0A6J7NT12</accession>